<evidence type="ECO:0000313" key="5">
    <source>
        <dbReference type="Proteomes" id="UP000198994"/>
    </source>
</evidence>
<dbReference type="EMBL" id="FNAV01000014">
    <property type="protein sequence ID" value="SDF19542.1"/>
    <property type="molecule type" value="Genomic_DNA"/>
</dbReference>
<dbReference type="PANTHER" id="PTHR30386">
    <property type="entry name" value="MEMBRANE FUSION SUBUNIT OF EMRAB-TOLC MULTIDRUG EFFLUX PUMP"/>
    <property type="match status" value="1"/>
</dbReference>
<dbReference type="InterPro" id="IPR058625">
    <property type="entry name" value="MdtA-like_BSH"/>
</dbReference>
<gene>
    <name evidence="4" type="ORF">SAMN04488105_11477</name>
</gene>
<dbReference type="SUPFAM" id="SSF111369">
    <property type="entry name" value="HlyD-like secretion proteins"/>
    <property type="match status" value="2"/>
</dbReference>
<evidence type="ECO:0000313" key="4">
    <source>
        <dbReference type="EMBL" id="SDF19542.1"/>
    </source>
</evidence>
<keyword evidence="1" id="KW-0472">Membrane</keyword>
<keyword evidence="1" id="KW-0812">Transmembrane</keyword>
<dbReference type="Gene3D" id="1.10.287.470">
    <property type="entry name" value="Helix hairpin bin"/>
    <property type="match status" value="2"/>
</dbReference>
<dbReference type="InterPro" id="IPR058792">
    <property type="entry name" value="Beta-barrel_RND_2"/>
</dbReference>
<evidence type="ECO:0000259" key="2">
    <source>
        <dbReference type="Pfam" id="PF25917"/>
    </source>
</evidence>
<protein>
    <submittedName>
        <fullName evidence="4">Multidrug resistance efflux pump</fullName>
    </submittedName>
</protein>
<proteinExistence type="predicted"/>
<dbReference type="STRING" id="282683.SAMN04488105_11477"/>
<organism evidence="4 5">
    <name type="scientific">Salipiger thiooxidans</name>
    <dbReference type="NCBI Taxonomy" id="282683"/>
    <lineage>
        <taxon>Bacteria</taxon>
        <taxon>Pseudomonadati</taxon>
        <taxon>Pseudomonadota</taxon>
        <taxon>Alphaproteobacteria</taxon>
        <taxon>Rhodobacterales</taxon>
        <taxon>Roseobacteraceae</taxon>
        <taxon>Salipiger</taxon>
    </lineage>
</organism>
<feature type="domain" description="CusB-like beta-barrel" evidence="3">
    <location>
        <begin position="248"/>
        <end position="292"/>
    </location>
</feature>
<dbReference type="PANTHER" id="PTHR30386:SF24">
    <property type="entry name" value="MULTIDRUG RESISTANCE EFFLUX PUMP"/>
    <property type="match status" value="1"/>
</dbReference>
<sequence length="346" mass="36647">MNVLKHHVPTFLIVLLGVLGIGLVLWAWHLPPFDGAEVRTSNAYVRGQVTTLSAQGAGEVTEVPVSDFATVAKGEVLVQLDDRSARQALAQAEAQLASARSALEANTQSIRSAEATLQSREASARAAKAALDTTQASWTRLHKLQEKGVVSTSDVEDADLALRQAEASLTEASSNTDVAREAVASAKVQTDTLNAQISSAEAAVALARIDLEHRVIRAPSDGRLGQIGVRVGQYVTAGTALVSLVPPKVWVIANVKETEFADLRQGQRVSFTVDALHDRAFAGHITQFSPATASEYSVLGNSTATGNFTKIAQRLPVRIEIDPDQPGGAELAPGMSVVLHAPRQES</sequence>
<name>A0A1G7J3H1_9RHOB</name>
<dbReference type="Pfam" id="PF25954">
    <property type="entry name" value="Beta-barrel_RND_2"/>
    <property type="match status" value="1"/>
</dbReference>
<dbReference type="Gene3D" id="2.40.50.100">
    <property type="match status" value="1"/>
</dbReference>
<dbReference type="OrthoDB" id="9811754at2"/>
<dbReference type="Pfam" id="PF25917">
    <property type="entry name" value="BSH_RND"/>
    <property type="match status" value="1"/>
</dbReference>
<dbReference type="Proteomes" id="UP000198994">
    <property type="component" value="Unassembled WGS sequence"/>
</dbReference>
<keyword evidence="5" id="KW-1185">Reference proteome</keyword>
<feature type="transmembrane region" description="Helical" evidence="1">
    <location>
        <begin position="12"/>
        <end position="30"/>
    </location>
</feature>
<dbReference type="RefSeq" id="WP_089962447.1">
    <property type="nucleotide sequence ID" value="NZ_FNAV01000014.1"/>
</dbReference>
<dbReference type="InterPro" id="IPR050739">
    <property type="entry name" value="MFP"/>
</dbReference>
<reference evidence="5" key="1">
    <citation type="submission" date="2016-10" db="EMBL/GenBank/DDBJ databases">
        <authorList>
            <person name="Varghese N."/>
            <person name="Submissions S."/>
        </authorList>
    </citation>
    <scope>NUCLEOTIDE SEQUENCE [LARGE SCALE GENOMIC DNA]</scope>
    <source>
        <strain evidence="5">DSM 10146</strain>
    </source>
</reference>
<dbReference type="GO" id="GO:0055085">
    <property type="term" value="P:transmembrane transport"/>
    <property type="evidence" value="ECO:0007669"/>
    <property type="project" value="InterPro"/>
</dbReference>
<feature type="domain" description="Multidrug resistance protein MdtA-like barrel-sandwich hybrid" evidence="2">
    <location>
        <begin position="50"/>
        <end position="242"/>
    </location>
</feature>
<dbReference type="AlphaFoldDB" id="A0A1G7J3H1"/>
<keyword evidence="1" id="KW-1133">Transmembrane helix</keyword>
<evidence type="ECO:0000256" key="1">
    <source>
        <dbReference type="SAM" id="Phobius"/>
    </source>
</evidence>
<accession>A0A1G7J3H1</accession>
<dbReference type="Gene3D" id="2.40.30.170">
    <property type="match status" value="1"/>
</dbReference>
<evidence type="ECO:0000259" key="3">
    <source>
        <dbReference type="Pfam" id="PF25954"/>
    </source>
</evidence>